<dbReference type="InterPro" id="IPR013858">
    <property type="entry name" value="Peptidase_M10B_C"/>
</dbReference>
<dbReference type="InterPro" id="IPR034033">
    <property type="entry name" value="Serralysin-like"/>
</dbReference>
<dbReference type="PROSITE" id="PS00330">
    <property type="entry name" value="HEMOLYSIN_CALCIUM"/>
    <property type="match status" value="1"/>
</dbReference>
<dbReference type="CDD" id="cd04277">
    <property type="entry name" value="ZnMc_serralysin_like"/>
    <property type="match status" value="1"/>
</dbReference>
<dbReference type="InterPro" id="IPR018511">
    <property type="entry name" value="Hemolysin-typ_Ca-bd_CS"/>
</dbReference>
<dbReference type="EMBL" id="SMFP01000005">
    <property type="protein sequence ID" value="TDE38353.1"/>
    <property type="molecule type" value="Genomic_DNA"/>
</dbReference>
<evidence type="ECO:0000256" key="5">
    <source>
        <dbReference type="SAM" id="MobiDB-lite"/>
    </source>
</evidence>
<evidence type="ECO:0000256" key="1">
    <source>
        <dbReference type="ARBA" id="ARBA00001913"/>
    </source>
</evidence>
<dbReference type="Pfam" id="PF00353">
    <property type="entry name" value="HemolysinCabind"/>
    <property type="match status" value="2"/>
</dbReference>
<dbReference type="RefSeq" id="WP_132828738.1">
    <property type="nucleotide sequence ID" value="NZ_SMFP01000005.1"/>
</dbReference>
<dbReference type="PANTHER" id="PTHR38340:SF1">
    <property type="entry name" value="S-LAYER PROTEIN"/>
    <property type="match status" value="1"/>
</dbReference>
<dbReference type="GO" id="GO:0008237">
    <property type="term" value="F:metallopeptidase activity"/>
    <property type="evidence" value="ECO:0007669"/>
    <property type="project" value="InterPro"/>
</dbReference>
<evidence type="ECO:0000256" key="2">
    <source>
        <dbReference type="ARBA" id="ARBA00004613"/>
    </source>
</evidence>
<dbReference type="InterPro" id="IPR001343">
    <property type="entry name" value="Hemolysn_Ca-bd"/>
</dbReference>
<dbReference type="SUPFAM" id="SSF55486">
    <property type="entry name" value="Metalloproteases ('zincins'), catalytic domain"/>
    <property type="match status" value="1"/>
</dbReference>
<dbReference type="InterPro" id="IPR024079">
    <property type="entry name" value="MetalloPept_cat_dom_sf"/>
</dbReference>
<feature type="domain" description="Peptidase M10 serralysin C-terminal" evidence="6">
    <location>
        <begin position="226"/>
        <end position="538"/>
    </location>
</feature>
<dbReference type="SUPFAM" id="SSF51120">
    <property type="entry name" value="beta-Roll"/>
    <property type="match status" value="2"/>
</dbReference>
<comment type="caution">
    <text evidence="7">The sequence shown here is derived from an EMBL/GenBank/DDBJ whole genome shotgun (WGS) entry which is preliminary data.</text>
</comment>
<dbReference type="GO" id="GO:0005615">
    <property type="term" value="C:extracellular space"/>
    <property type="evidence" value="ECO:0007669"/>
    <property type="project" value="InterPro"/>
</dbReference>
<dbReference type="Proteomes" id="UP000294662">
    <property type="component" value="Unassembled WGS sequence"/>
</dbReference>
<keyword evidence="8" id="KW-1185">Reference proteome</keyword>
<protein>
    <submittedName>
        <fullName evidence="7">Protease</fullName>
    </submittedName>
</protein>
<dbReference type="Pfam" id="PF08548">
    <property type="entry name" value="Peptidase_M10_C"/>
    <property type="match status" value="1"/>
</dbReference>
<sequence>MSGTGHTTTWTTASGDARVDGILYGTHWADPTLTYSFPSTSGEYDPSDGAGEAAGLFAATPAIRDAAGFALDRATGTAADDGFSVEGFTGLRVKVTTLEQAHIRVAQTTQDPYGYGTAWGYFPSTYDSGGDVWLSNVSFDYSAPQAGGYAYISVLHELGHALGLEHGHDSGTFGVVPTGYDAMEYTIMSYRSYPGASSNMYSNAEWGYAQSYMMLDIAALQYLYGADYSTNSGNTVYRWAPDSGETLVNGEAAISPGANRIFATIWDGGGTDTYNLSAYDTDLVIDLMPGSASVFAGAQLARLGAGELATGNIYNALLQGDDPRALIENVIAGAGDDVIFGNTADNLLKGKQGNDTISGRTGGDSLIGNAGQDRLDGGLGDDDLAGGTGRDRLLGARGSDSLDGGKGNDILKGGKGKDLLQGNDGDDTLVGGLGQDMLLGAEGADSFRFLTAEDSAAFNTSDHIGDFLSGTDFIDLSALIPGTFALQIGGPFTATGPSVITRDKGDDIVVRADLDGDGKADFGIVLDSISAVAAGDFIL</sequence>
<keyword evidence="7" id="KW-0645">Protease</keyword>
<dbReference type="AlphaFoldDB" id="A0A4R5EU66"/>
<evidence type="ECO:0000259" key="6">
    <source>
        <dbReference type="Pfam" id="PF08548"/>
    </source>
</evidence>
<organism evidence="7 8">
    <name type="scientific">Antarcticimicrobium sediminis</name>
    <dbReference type="NCBI Taxonomy" id="2546227"/>
    <lineage>
        <taxon>Bacteria</taxon>
        <taxon>Pseudomonadati</taxon>
        <taxon>Pseudomonadota</taxon>
        <taxon>Alphaproteobacteria</taxon>
        <taxon>Rhodobacterales</taxon>
        <taxon>Paracoccaceae</taxon>
        <taxon>Antarcticimicrobium</taxon>
    </lineage>
</organism>
<evidence type="ECO:0000313" key="7">
    <source>
        <dbReference type="EMBL" id="TDE38353.1"/>
    </source>
</evidence>
<feature type="region of interest" description="Disordered" evidence="5">
    <location>
        <begin position="352"/>
        <end position="372"/>
    </location>
</feature>
<dbReference type="OrthoDB" id="733404at2"/>
<dbReference type="GO" id="GO:0005509">
    <property type="term" value="F:calcium ion binding"/>
    <property type="evidence" value="ECO:0007669"/>
    <property type="project" value="InterPro"/>
</dbReference>
<dbReference type="Gene3D" id="2.150.10.10">
    <property type="entry name" value="Serralysin-like metalloprotease, C-terminal"/>
    <property type="match status" value="2"/>
</dbReference>
<dbReference type="InterPro" id="IPR050557">
    <property type="entry name" value="RTX_toxin/Mannuronan_C5-epim"/>
</dbReference>
<name>A0A4R5EU66_9RHOB</name>
<dbReference type="Gene3D" id="3.40.390.10">
    <property type="entry name" value="Collagenase (Catalytic Domain)"/>
    <property type="match status" value="1"/>
</dbReference>
<comment type="cofactor">
    <cofactor evidence="1">
        <name>Ca(2+)</name>
        <dbReference type="ChEBI" id="CHEBI:29108"/>
    </cofactor>
</comment>
<dbReference type="PANTHER" id="PTHR38340">
    <property type="entry name" value="S-LAYER PROTEIN"/>
    <property type="match status" value="1"/>
</dbReference>
<dbReference type="InterPro" id="IPR011049">
    <property type="entry name" value="Serralysin-like_metalloprot_C"/>
</dbReference>
<dbReference type="GO" id="GO:0006508">
    <property type="term" value="P:proteolysis"/>
    <property type="evidence" value="ECO:0007669"/>
    <property type="project" value="UniProtKB-KW"/>
</dbReference>
<keyword evidence="3" id="KW-0964">Secreted</keyword>
<reference evidence="7 8" key="1">
    <citation type="submission" date="2019-03" db="EMBL/GenBank/DDBJ databases">
        <authorList>
            <person name="Zhang S."/>
        </authorList>
    </citation>
    <scope>NUCLEOTIDE SEQUENCE [LARGE SCALE GENOMIC DNA]</scope>
    <source>
        <strain evidence="7 8">S4J41</strain>
    </source>
</reference>
<evidence type="ECO:0000256" key="3">
    <source>
        <dbReference type="ARBA" id="ARBA00022525"/>
    </source>
</evidence>
<evidence type="ECO:0000313" key="8">
    <source>
        <dbReference type="Proteomes" id="UP000294662"/>
    </source>
</evidence>
<evidence type="ECO:0000256" key="4">
    <source>
        <dbReference type="ARBA" id="ARBA00022737"/>
    </source>
</evidence>
<accession>A0A4R5EU66</accession>
<keyword evidence="7" id="KW-0378">Hydrolase</keyword>
<gene>
    <name evidence="7" type="ORF">E1B25_09520</name>
</gene>
<comment type="subcellular location">
    <subcellularLocation>
        <location evidence="2">Secreted</location>
    </subcellularLocation>
</comment>
<proteinExistence type="predicted"/>
<keyword evidence="4" id="KW-0677">Repeat</keyword>
<dbReference type="PRINTS" id="PR00313">
    <property type="entry name" value="CABNDNGRPT"/>
</dbReference>